<dbReference type="GO" id="GO:0016763">
    <property type="term" value="F:pentosyltransferase activity"/>
    <property type="evidence" value="ECO:0007669"/>
    <property type="project" value="TreeGrafter"/>
</dbReference>
<keyword evidence="13" id="KW-1185">Reference proteome</keyword>
<evidence type="ECO:0000256" key="4">
    <source>
        <dbReference type="ARBA" id="ARBA00022679"/>
    </source>
</evidence>
<feature type="transmembrane region" description="Helical" evidence="9">
    <location>
        <begin position="158"/>
        <end position="176"/>
    </location>
</feature>
<gene>
    <name evidence="12" type="ORF">NRB56_49180</name>
</gene>
<feature type="compositionally biased region" description="Gly residues" evidence="8">
    <location>
        <begin position="490"/>
        <end position="499"/>
    </location>
</feature>
<keyword evidence="3" id="KW-0328">Glycosyltransferase</keyword>
<evidence type="ECO:0000256" key="6">
    <source>
        <dbReference type="ARBA" id="ARBA00022989"/>
    </source>
</evidence>
<dbReference type="Pfam" id="PF24878">
    <property type="entry name" value="YkcB_C"/>
    <property type="match status" value="1"/>
</dbReference>
<dbReference type="AlphaFoldDB" id="A0A7K0DUR7"/>
<name>A0A7K0DUR7_9NOCA</name>
<comment type="subcellular location">
    <subcellularLocation>
        <location evidence="1">Cell membrane</location>
        <topology evidence="1">Multi-pass membrane protein</topology>
    </subcellularLocation>
</comment>
<keyword evidence="5 9" id="KW-0812">Transmembrane</keyword>
<dbReference type="EMBL" id="WEGI01000011">
    <property type="protein sequence ID" value="MQY29328.1"/>
    <property type="molecule type" value="Genomic_DNA"/>
</dbReference>
<evidence type="ECO:0000256" key="2">
    <source>
        <dbReference type="ARBA" id="ARBA00022475"/>
    </source>
</evidence>
<keyword evidence="2" id="KW-1003">Cell membrane</keyword>
<comment type="caution">
    <text evidence="12">The sequence shown here is derived from an EMBL/GenBank/DDBJ whole genome shotgun (WGS) entry which is preliminary data.</text>
</comment>
<feature type="transmembrane region" description="Helical" evidence="9">
    <location>
        <begin position="368"/>
        <end position="389"/>
    </location>
</feature>
<keyword evidence="6 9" id="KW-1133">Transmembrane helix</keyword>
<evidence type="ECO:0000256" key="8">
    <source>
        <dbReference type="SAM" id="MobiDB-lite"/>
    </source>
</evidence>
<dbReference type="Pfam" id="PF13231">
    <property type="entry name" value="PMT_2"/>
    <property type="match status" value="1"/>
</dbReference>
<organism evidence="12 13">
    <name type="scientific">Nocardia aurantia</name>
    <dbReference type="NCBI Taxonomy" id="2585199"/>
    <lineage>
        <taxon>Bacteria</taxon>
        <taxon>Bacillati</taxon>
        <taxon>Actinomycetota</taxon>
        <taxon>Actinomycetes</taxon>
        <taxon>Mycobacteriales</taxon>
        <taxon>Nocardiaceae</taxon>
        <taxon>Nocardia</taxon>
    </lineage>
</organism>
<feature type="transmembrane region" description="Helical" evidence="9">
    <location>
        <begin position="449"/>
        <end position="468"/>
    </location>
</feature>
<protein>
    <recommendedName>
        <fullName evidence="14">Glycosyl transferase</fullName>
    </recommendedName>
</protein>
<feature type="compositionally biased region" description="Gly residues" evidence="8">
    <location>
        <begin position="567"/>
        <end position="591"/>
    </location>
</feature>
<accession>A0A7K0DUR7</accession>
<evidence type="ECO:0000313" key="12">
    <source>
        <dbReference type="EMBL" id="MQY29328.1"/>
    </source>
</evidence>
<dbReference type="GO" id="GO:0010041">
    <property type="term" value="P:response to iron(III) ion"/>
    <property type="evidence" value="ECO:0007669"/>
    <property type="project" value="TreeGrafter"/>
</dbReference>
<feature type="transmembrane region" description="Helical" evidence="9">
    <location>
        <begin position="422"/>
        <end position="442"/>
    </location>
</feature>
<keyword evidence="4" id="KW-0808">Transferase</keyword>
<feature type="transmembrane region" description="Helical" evidence="9">
    <location>
        <begin position="182"/>
        <end position="215"/>
    </location>
</feature>
<feature type="compositionally biased region" description="Low complexity" evidence="8">
    <location>
        <begin position="546"/>
        <end position="566"/>
    </location>
</feature>
<dbReference type="InterPro" id="IPR050297">
    <property type="entry name" value="LipidA_mod_glycosyltrf_83"/>
</dbReference>
<dbReference type="PANTHER" id="PTHR33908:SF3">
    <property type="entry name" value="UNDECAPRENYL PHOSPHATE-ALPHA-4-AMINO-4-DEOXY-L-ARABINOSE ARABINOSYL TRANSFERASE"/>
    <property type="match status" value="1"/>
</dbReference>
<feature type="transmembrane region" description="Helical" evidence="9">
    <location>
        <begin position="303"/>
        <end position="321"/>
    </location>
</feature>
<feature type="domain" description="Glycosyltransferase RgtA/B/C/D-like" evidence="10">
    <location>
        <begin position="83"/>
        <end position="238"/>
    </location>
</feature>
<feature type="transmembrane region" description="Helical" evidence="9">
    <location>
        <begin position="396"/>
        <end position="416"/>
    </location>
</feature>
<dbReference type="PANTHER" id="PTHR33908">
    <property type="entry name" value="MANNOSYLTRANSFERASE YKCB-RELATED"/>
    <property type="match status" value="1"/>
</dbReference>
<evidence type="ECO:0000256" key="7">
    <source>
        <dbReference type="ARBA" id="ARBA00023136"/>
    </source>
</evidence>
<dbReference type="Proteomes" id="UP000431401">
    <property type="component" value="Unassembled WGS sequence"/>
</dbReference>
<feature type="compositionally biased region" description="Gly residues" evidence="8">
    <location>
        <begin position="506"/>
        <end position="531"/>
    </location>
</feature>
<evidence type="ECO:0000313" key="13">
    <source>
        <dbReference type="Proteomes" id="UP000431401"/>
    </source>
</evidence>
<proteinExistence type="predicted"/>
<feature type="transmembrane region" description="Helical" evidence="9">
    <location>
        <begin position="98"/>
        <end position="123"/>
    </location>
</feature>
<evidence type="ECO:0000259" key="10">
    <source>
        <dbReference type="Pfam" id="PF13231"/>
    </source>
</evidence>
<dbReference type="InterPro" id="IPR038731">
    <property type="entry name" value="RgtA/B/C-like"/>
</dbReference>
<dbReference type="GO" id="GO:0009103">
    <property type="term" value="P:lipopolysaccharide biosynthetic process"/>
    <property type="evidence" value="ECO:0007669"/>
    <property type="project" value="UniProtKB-ARBA"/>
</dbReference>
<evidence type="ECO:0000256" key="1">
    <source>
        <dbReference type="ARBA" id="ARBA00004651"/>
    </source>
</evidence>
<dbReference type="GO" id="GO:0005886">
    <property type="term" value="C:plasma membrane"/>
    <property type="evidence" value="ECO:0007669"/>
    <property type="project" value="UniProtKB-SubCell"/>
</dbReference>
<sequence>MTETVTRADVPPDTALPAPASRPRWELPGLALLLIGTAVAYFWKLTAAGWANEFYAAAVQSGARSWKAFFFGSLDPGNIVTVDKTPLSLWPMELSARLFGFSSFSMLLPEALLGIASVALLWATVRRPFGPGAGLLAGLVLALTPVAALMFRFNNPDAMLTFLIVAAAWAMTRALAGGRWRWLALTGLIVGFGFLAKQLQVMLVVPGLALAYLVAGPRRFGVRIGQLCAAGAGLLVGAGWWVLIAQLWPAGSRPYIGGSEDNSVLDLTLGYNGLQRLNSEDGGPRSGTPGITRLFQPELAGQITWLIPAALVLLVAGLVLRGRRTSGPAAVHRYSRTDDQRAALLLWGGWLLVSGLVFSYMTGIFHSYYTMTLAPAVAALIGGGSALLWREREKPWVRATLALSVALTVATAWSILSRTPAFFPWLRWTVLVVGVVATAAMLAPLCGRAAVIAALAAMFVGLAGQIAYTADTVAVGHGGGGTSAGPRVPGRGGFGGPRDGGANRPGQGGPGAPNGTGRTGDADGNGNGANGSGAPNRPGGNGDQVAPGPNGGAANPGPSGAANPNANGGGANPGAPGGGNAGPQGPGGGFGAQPSERVVAMLQENAGSYTWAGAAVSSHSANSYQLDSDVPVMSIGGFSGGDPAPTLAKFQEYVAQGRIHYFLGGSRGFGNDRDTESAKITAWVQQHYTATTVDGVAVYDLTAPAH</sequence>
<feature type="transmembrane region" description="Helical" evidence="9">
    <location>
        <begin position="227"/>
        <end position="248"/>
    </location>
</feature>
<dbReference type="OrthoDB" id="5241882at2"/>
<dbReference type="InterPro" id="IPR056785">
    <property type="entry name" value="YkcA/B-like_C"/>
</dbReference>
<dbReference type="RefSeq" id="WP_153346144.1">
    <property type="nucleotide sequence ID" value="NZ_WEGI01000011.1"/>
</dbReference>
<feature type="region of interest" description="Disordered" evidence="8">
    <location>
        <begin position="479"/>
        <end position="593"/>
    </location>
</feature>
<evidence type="ECO:0000256" key="3">
    <source>
        <dbReference type="ARBA" id="ARBA00022676"/>
    </source>
</evidence>
<feature type="domain" description="Putative mannosyltransferase YkcA/B-like C-terminal" evidence="11">
    <location>
        <begin position="599"/>
        <end position="687"/>
    </location>
</feature>
<keyword evidence="7 9" id="KW-0472">Membrane</keyword>
<evidence type="ECO:0000259" key="11">
    <source>
        <dbReference type="Pfam" id="PF24878"/>
    </source>
</evidence>
<evidence type="ECO:0000256" key="5">
    <source>
        <dbReference type="ARBA" id="ARBA00022692"/>
    </source>
</evidence>
<feature type="transmembrane region" description="Helical" evidence="9">
    <location>
        <begin position="342"/>
        <end position="362"/>
    </location>
</feature>
<feature type="transmembrane region" description="Helical" evidence="9">
    <location>
        <begin position="129"/>
        <end position="151"/>
    </location>
</feature>
<evidence type="ECO:0008006" key="14">
    <source>
        <dbReference type="Google" id="ProtNLM"/>
    </source>
</evidence>
<reference evidence="12 13" key="1">
    <citation type="submission" date="2019-10" db="EMBL/GenBank/DDBJ databases">
        <title>Nocardia macrotermitis sp. nov. and Nocardia aurantia sp. nov., isolated from the gut of fungus growing-termite Macrotermes natalensis.</title>
        <authorList>
            <person name="Benndorf R."/>
            <person name="Schwitalla J."/>
            <person name="Martin K."/>
            <person name="De Beer W."/>
            <person name="Kaster A.-K."/>
            <person name="Vollmers J."/>
            <person name="Poulsen M."/>
            <person name="Beemelmanns C."/>
        </authorList>
    </citation>
    <scope>NUCLEOTIDE SEQUENCE [LARGE SCALE GENOMIC DNA]</scope>
    <source>
        <strain evidence="12 13">RB56</strain>
    </source>
</reference>
<evidence type="ECO:0000256" key="9">
    <source>
        <dbReference type="SAM" id="Phobius"/>
    </source>
</evidence>